<dbReference type="Gene3D" id="2.10.310.10">
    <property type="entry name" value="Serpins superfamily"/>
    <property type="match status" value="1"/>
</dbReference>
<keyword evidence="4" id="KW-0722">Serine protease inhibitor</keyword>
<dbReference type="FunFam" id="3.30.497.10:FF:000001">
    <property type="entry name" value="Serine protease inhibitor"/>
    <property type="match status" value="1"/>
</dbReference>
<dbReference type="GO" id="GO:0005615">
    <property type="term" value="C:extracellular space"/>
    <property type="evidence" value="ECO:0007669"/>
    <property type="project" value="InterPro"/>
</dbReference>
<evidence type="ECO:0000256" key="7">
    <source>
        <dbReference type="SAM" id="SignalP"/>
    </source>
</evidence>
<feature type="domain" description="Serpin" evidence="8">
    <location>
        <begin position="69"/>
        <end position="426"/>
    </location>
</feature>
<dbReference type="InterPro" id="IPR000215">
    <property type="entry name" value="Serpin_fam"/>
</dbReference>
<gene>
    <name evidence="10" type="primary">LOC102375789</name>
</gene>
<dbReference type="SUPFAM" id="SSF56574">
    <property type="entry name" value="Serpins"/>
    <property type="match status" value="1"/>
</dbReference>
<evidence type="ECO:0000256" key="2">
    <source>
        <dbReference type="ARBA" id="ARBA00022690"/>
    </source>
</evidence>
<organism evidence="9 10">
    <name type="scientific">Alligator sinensis</name>
    <name type="common">Chinese alligator</name>
    <dbReference type="NCBI Taxonomy" id="38654"/>
    <lineage>
        <taxon>Eukaryota</taxon>
        <taxon>Metazoa</taxon>
        <taxon>Chordata</taxon>
        <taxon>Craniata</taxon>
        <taxon>Vertebrata</taxon>
        <taxon>Euteleostomi</taxon>
        <taxon>Archelosauria</taxon>
        <taxon>Archosauria</taxon>
        <taxon>Crocodylia</taxon>
        <taxon>Alligatoridae</taxon>
        <taxon>Alligatorinae</taxon>
        <taxon>Alligator</taxon>
    </lineage>
</organism>
<dbReference type="CDD" id="cd19548">
    <property type="entry name" value="serpinA_A1AT-like"/>
    <property type="match status" value="1"/>
</dbReference>
<dbReference type="PANTHER" id="PTHR11461">
    <property type="entry name" value="SERINE PROTEASE INHIBITOR, SERPIN"/>
    <property type="match status" value="1"/>
</dbReference>
<evidence type="ECO:0000259" key="8">
    <source>
        <dbReference type="SMART" id="SM00093"/>
    </source>
</evidence>
<dbReference type="GO" id="GO:0004867">
    <property type="term" value="F:serine-type endopeptidase inhibitor activity"/>
    <property type="evidence" value="ECO:0007669"/>
    <property type="project" value="UniProtKB-KW"/>
</dbReference>
<reference evidence="10" key="1">
    <citation type="submission" date="2025-08" db="UniProtKB">
        <authorList>
            <consortium name="RefSeq"/>
        </authorList>
    </citation>
    <scope>IDENTIFICATION</scope>
</reference>
<dbReference type="Pfam" id="PF00079">
    <property type="entry name" value="Serpin"/>
    <property type="match status" value="1"/>
</dbReference>
<dbReference type="InParanoid" id="A0A3Q0GRR1"/>
<evidence type="ECO:0000313" key="10">
    <source>
        <dbReference type="RefSeq" id="XP_025062107.1"/>
    </source>
</evidence>
<keyword evidence="3 7" id="KW-0732">Signal</keyword>
<name>A0A3Q0GRR1_ALLSI</name>
<feature type="chain" id="PRO_5018017182" evidence="7">
    <location>
        <begin position="27"/>
        <end position="429"/>
    </location>
</feature>
<evidence type="ECO:0000313" key="9">
    <source>
        <dbReference type="Proteomes" id="UP000189705"/>
    </source>
</evidence>
<comment type="similarity">
    <text evidence="1 6">Belongs to the serpin family.</text>
</comment>
<evidence type="ECO:0000256" key="1">
    <source>
        <dbReference type="ARBA" id="ARBA00009500"/>
    </source>
</evidence>
<dbReference type="Proteomes" id="UP000189705">
    <property type="component" value="Unplaced"/>
</dbReference>
<dbReference type="InterPro" id="IPR036186">
    <property type="entry name" value="Serpin_sf"/>
</dbReference>
<keyword evidence="9" id="KW-1185">Reference proteome</keyword>
<feature type="signal peptide" evidence="7">
    <location>
        <begin position="1"/>
        <end position="26"/>
    </location>
</feature>
<dbReference type="InterPro" id="IPR042185">
    <property type="entry name" value="Serpin_sf_2"/>
</dbReference>
<keyword evidence="5" id="KW-0325">Glycoprotein</keyword>
<evidence type="ECO:0000256" key="3">
    <source>
        <dbReference type="ARBA" id="ARBA00022729"/>
    </source>
</evidence>
<proteinExistence type="inferred from homology"/>
<sequence>MAEFSSPFFLCLLLVGLSIHCQHVLGQEDEVNGQKKTNPPEQHFQAKGNTTGENMAYHKIGPSNADFAFRFYRQAASQEDGKNVCFSPVSISTAFAMLMLGAKNTTLRQTLEAFAFNLTEIEEKEIHDGFRHLLHMLNQPDSGVQLSMGNALFIKDGLNVHPKFLEDVKSFYESEAFLSNFQNPPEAEKQINDYIEKKTEGKIANLVKDLDPDVLMVLVNYIFFKAYWKSPFFEHMTQEDHFFVDSKTSVKVKMMHQKGFFGIYHDETLSCWVVEMPYKGNAAALFILPDEGKMKQVEDALLKETVRKWEQALEQRNIDLYLPKFSVSGTYKMITLLQNMGLIDIFSKRADLSGITGNPDLKVSKATHKAVVEVDENGTEAAAATVIEIMVGASMDPPPVIKLNRPFLLLRKNIRSILFMGKIVNPKAP</sequence>
<dbReference type="FunFam" id="2.30.39.10:FF:000003">
    <property type="entry name" value="alpha-1-antitrypsin isoform X1"/>
    <property type="match status" value="1"/>
</dbReference>
<keyword evidence="2" id="KW-0646">Protease inhibitor</keyword>
<dbReference type="RefSeq" id="XP_025062107.1">
    <property type="nucleotide sequence ID" value="XM_025206322.1"/>
</dbReference>
<dbReference type="InterPro" id="IPR023796">
    <property type="entry name" value="Serpin_dom"/>
</dbReference>
<dbReference type="Gene3D" id="2.30.39.10">
    <property type="entry name" value="Alpha-1-antitrypsin, domain 1"/>
    <property type="match status" value="1"/>
</dbReference>
<dbReference type="STRING" id="38654.A0A3Q0GRR1"/>
<evidence type="ECO:0000256" key="4">
    <source>
        <dbReference type="ARBA" id="ARBA00022900"/>
    </source>
</evidence>
<dbReference type="GeneID" id="102375789"/>
<dbReference type="KEGG" id="asn:102375789"/>
<evidence type="ECO:0000256" key="6">
    <source>
        <dbReference type="RuleBase" id="RU000411"/>
    </source>
</evidence>
<dbReference type="PRINTS" id="PR00780">
    <property type="entry name" value="LEUSERPINII"/>
</dbReference>
<protein>
    <submittedName>
        <fullName evidence="10">LOW QUALITY PROTEIN: alpha-1-antitrypsin-like</fullName>
    </submittedName>
</protein>
<dbReference type="PANTHER" id="PTHR11461:SF165">
    <property type="entry name" value="ALPHA-1-ANTITRYPSIN"/>
    <property type="match status" value="1"/>
</dbReference>
<dbReference type="InterPro" id="IPR042178">
    <property type="entry name" value="Serpin_sf_1"/>
</dbReference>
<dbReference type="AlphaFoldDB" id="A0A3Q0GRR1"/>
<dbReference type="SMART" id="SM00093">
    <property type="entry name" value="SERPIN"/>
    <property type="match status" value="1"/>
</dbReference>
<dbReference type="Gene3D" id="3.30.497.10">
    <property type="entry name" value="Antithrombin, subunit I, domain 2"/>
    <property type="match status" value="1"/>
</dbReference>
<accession>A0A3Q0GRR1</accession>
<evidence type="ECO:0000256" key="5">
    <source>
        <dbReference type="ARBA" id="ARBA00023180"/>
    </source>
</evidence>